<dbReference type="NCBIfam" id="NF008730">
    <property type="entry name" value="PRK11750.1"/>
    <property type="match status" value="1"/>
</dbReference>
<dbReference type="PROSITE" id="PS51278">
    <property type="entry name" value="GATASE_TYPE_2"/>
    <property type="match status" value="1"/>
</dbReference>
<dbReference type="CDD" id="cd00982">
    <property type="entry name" value="gltB_C"/>
    <property type="match status" value="1"/>
</dbReference>
<comment type="cofactor">
    <cofactor evidence="1">
        <name>FMN</name>
        <dbReference type="ChEBI" id="CHEBI:58210"/>
    </cofactor>
</comment>
<dbReference type="Gene3D" id="3.20.20.70">
    <property type="entry name" value="Aldolase class I"/>
    <property type="match status" value="2"/>
</dbReference>
<keyword evidence="12" id="KW-0315">Glutamine amidotransferase</keyword>
<feature type="compositionally biased region" description="Basic and acidic residues" evidence="19">
    <location>
        <begin position="946"/>
        <end position="955"/>
    </location>
</feature>
<dbReference type="STRING" id="291331.XOO0177"/>
<dbReference type="InterPro" id="IPR036485">
    <property type="entry name" value="Glu_synth_asu_C_sf"/>
</dbReference>
<protein>
    <submittedName>
        <fullName evidence="21">Glutamate synthase, alpha subunit</fullName>
    </submittedName>
</protein>
<reference evidence="21 22" key="1">
    <citation type="journal article" date="2005" name="Nucleic Acids Res.">
        <title>The genome sequence of Xanthomonas oryzae pathovar oryzae KACC10331, the bacterial blight pathogen of rice.</title>
        <authorList>
            <person name="Lee B.M."/>
            <person name="Park Y.J."/>
            <person name="Park D.S."/>
            <person name="Kang H.W."/>
            <person name="Kim J.G."/>
            <person name="Song E.S."/>
            <person name="Park I.C."/>
            <person name="Yoon U.H."/>
            <person name="Hahn J.H."/>
            <person name="Koo B.S."/>
            <person name="Lee G.B."/>
            <person name="Kim H."/>
            <person name="Park H.S."/>
            <person name="Yoon K.O."/>
            <person name="Kim J.H."/>
            <person name="Jung C.H."/>
            <person name="Koh N.H."/>
            <person name="Seo J.S."/>
            <person name="Go S.J."/>
        </authorList>
    </citation>
    <scope>NUCLEOTIDE SEQUENCE [LARGE SCALE GENOMIC DNA]</scope>
    <source>
        <strain evidence="22">KACC10331 / KXO85</strain>
    </source>
</reference>
<evidence type="ECO:0000256" key="11">
    <source>
        <dbReference type="ARBA" id="ARBA00022827"/>
    </source>
</evidence>
<dbReference type="GO" id="GO:0015930">
    <property type="term" value="F:glutamate synthase activity"/>
    <property type="evidence" value="ECO:0007669"/>
    <property type="project" value="InterPro"/>
</dbReference>
<accession>Q5H6I9</accession>
<dbReference type="InterPro" id="IPR029055">
    <property type="entry name" value="Ntn_hydrolases_N"/>
</dbReference>
<evidence type="ECO:0000256" key="16">
    <source>
        <dbReference type="ARBA" id="ARBA00023164"/>
    </source>
</evidence>
<evidence type="ECO:0000256" key="15">
    <source>
        <dbReference type="ARBA" id="ARBA00023014"/>
    </source>
</evidence>
<evidence type="ECO:0000256" key="13">
    <source>
        <dbReference type="ARBA" id="ARBA00023002"/>
    </source>
</evidence>
<evidence type="ECO:0000256" key="8">
    <source>
        <dbReference type="ARBA" id="ARBA00022630"/>
    </source>
</evidence>
<dbReference type="GO" id="GO:0051538">
    <property type="term" value="F:3 iron, 4 sulfur cluster binding"/>
    <property type="evidence" value="ECO:0007669"/>
    <property type="project" value="UniProtKB-KW"/>
</dbReference>
<evidence type="ECO:0000256" key="7">
    <source>
        <dbReference type="ARBA" id="ARBA00022605"/>
    </source>
</evidence>
<proteinExistence type="inferred from homology"/>
<keyword evidence="14" id="KW-0408">Iron</keyword>
<keyword evidence="9" id="KW-0288">FMN</keyword>
<evidence type="ECO:0000256" key="1">
    <source>
        <dbReference type="ARBA" id="ARBA00001917"/>
    </source>
</evidence>
<feature type="region of interest" description="Disordered" evidence="19">
    <location>
        <begin position="935"/>
        <end position="956"/>
    </location>
</feature>
<evidence type="ECO:0000256" key="3">
    <source>
        <dbReference type="ARBA" id="ARBA00001974"/>
    </source>
</evidence>
<evidence type="ECO:0000256" key="9">
    <source>
        <dbReference type="ARBA" id="ARBA00022643"/>
    </source>
</evidence>
<dbReference type="PANTHER" id="PTHR11938">
    <property type="entry name" value="FAD NADPH DEHYDROGENASE/OXIDOREDUCTASE"/>
    <property type="match status" value="1"/>
</dbReference>
<evidence type="ECO:0000256" key="5">
    <source>
        <dbReference type="ARBA" id="ARBA00004909"/>
    </source>
</evidence>
<dbReference type="GO" id="GO:0006537">
    <property type="term" value="P:glutamate biosynthetic process"/>
    <property type="evidence" value="ECO:0007669"/>
    <property type="project" value="UniProtKB-KW"/>
</dbReference>
<dbReference type="InterPro" id="IPR002932">
    <property type="entry name" value="Glu_synthdom"/>
</dbReference>
<organism evidence="21 22">
    <name type="scientific">Xanthomonas oryzae pv. oryzae (strain KACC10331 / KXO85)</name>
    <dbReference type="NCBI Taxonomy" id="291331"/>
    <lineage>
        <taxon>Bacteria</taxon>
        <taxon>Pseudomonadati</taxon>
        <taxon>Pseudomonadota</taxon>
        <taxon>Gammaproteobacteria</taxon>
        <taxon>Lysobacterales</taxon>
        <taxon>Lysobacteraceae</taxon>
        <taxon>Xanthomonas</taxon>
    </lineage>
</organism>
<dbReference type="Pfam" id="PF00310">
    <property type="entry name" value="GATase_2"/>
    <property type="match status" value="1"/>
</dbReference>
<comment type="pathway">
    <text evidence="18">Amino-acid biosynthesis.</text>
</comment>
<dbReference type="InterPro" id="IPR002489">
    <property type="entry name" value="Glu_synth_asu_C"/>
</dbReference>
<dbReference type="FunFam" id="3.20.20.70:FF:000061">
    <property type="entry name" value="Glutamate synthase large subunit"/>
    <property type="match status" value="1"/>
</dbReference>
<dbReference type="CDD" id="cd00713">
    <property type="entry name" value="GltS"/>
    <property type="match status" value="1"/>
</dbReference>
<evidence type="ECO:0000256" key="17">
    <source>
        <dbReference type="ARBA" id="ARBA00023291"/>
    </source>
</evidence>
<dbReference type="Proteomes" id="UP000006735">
    <property type="component" value="Chromosome"/>
</dbReference>
<sequence>MRHRINCGLVDHPVTSSNAPRIERCNVAAALLDRKEADMAPRTRQGLNEHGLYNSARDERDACGFGMVAQLDDQPSRSLVDTAIAALSRMTHRGGVAADGLTGDGCGLLIRKPDAFLRVLARDAGITLGTRYAAGVVFLPLDEADAARCRAELQAQLQSAGVQVRGWRVVPTDDSVCGQLARETLPRIEQVFVNAGAKQTEDAFTLALFLARRRAEQALHAVEDFYVTTLSPNGISYKGMVLPDKLSTFYPDLQRSDLSSSAIVFHQRFSTNTLPRWPLAHPFRLLAHNGEINTIEGNRRWAQARSKVWQTPRFDIAEFDPVISMHGSDSQSLDNMLELLIAGGMDLLQALRILVPPATQALEFKDADLAAFYEFYGLNTEPWDGPAGIVACDSRYAACMLDRNGLRPARWMLTSDRHFLVASEAGVWELPAERITRKGKLGPGEMMAIDLKRGDLLDSDAIDRINRARAPYKQWLQQGVTYLQTELIDPSLVEEPFSEQTLRSYHKLFQLSTEEVEQILRPLAETEQEATGSMGDDTPMAVLSRQTRPLYDYFRQAFAQVTNPPIDPLREGIAMSLTTQLGKETNIFHAGAETVNHVILNSPVLSQRKLRQLLKMEQYVARNRLIDLSYSVEEGLKAGLERICQDVEAAARAGAVMLLLSDRYPVPDRPMAHALLATGAVHHHLCKVGLRCEVNLIIETGTARDAHHMACLLGFGATAVYPYLAYQTLFDLGRRGILQLSKGGEQSQIGRRYRKGIYKGLSKIISKMGICTIASYRGAQLFEIVGLDPDVVELCFADTPARIGGVSLSRLDTESRELTARAWNDQLKPEVGGLLKYVHGGEYHMYNPDVVMTLQRATRTGDAGDWQKYVDAVHSRPASTLRDLVQLKRAGTPTPLDDVAPAEDVLRRFDTAAISLGALSPEAHEALAIAMNRLGGRSNSGEGGEDPARYGTEKRSKIKQVASGRFGVTPEYLVNAEVLQIKVAQGAKPGEGGQLPGHKVNELIARLRYAKPGIGLISPPPHHDIYSIEDLAQLIYDLKQVNPSALVSVKLVAHAGVGTIAAGVVKAGADLITVSGHDGGTGASPVSSIRYAGVPWELGVAESHQALVANDLRERTILQTDGGLKTGLDVVKAALLGADSFGFGTAPMIVLGCKYLRICHLNNCATGVATQDERLRAGYFTGLPERVEHFFRLLAEEVRQWLSYLGVRSLDDIVGRTDLLEQLELSPRPGVKVDLSRLLTHAHYDGSHCAAQRLYESPDSLATQMDGLLADAIAHKTGGEHRFLIHNTDRSIGARLSGAIARVHGNHGMSDAPLNLRFRGTAGQSFGAFNAGGLQLELEGEANDYVGKGMAGGRLVVRPPRGARFEARSTPIVGNTCLYGATGGELFAAGRAGERFAVRNSGALAVVEGAGDHCCEYMTDGVVLVLGKVGLNFGAGFTGGLAYVLDIERDFVDRYNHELIDIHRVSAEGFENHRQHLHTLISRHRELTGSIWAQQILDEFRDYIGKFWLVKPKAASIESLTESLRRAA</sequence>
<evidence type="ECO:0000259" key="20">
    <source>
        <dbReference type="PROSITE" id="PS51278"/>
    </source>
</evidence>
<evidence type="ECO:0000313" key="21">
    <source>
        <dbReference type="EMBL" id="AAW73431.1"/>
    </source>
</evidence>
<dbReference type="InterPro" id="IPR013785">
    <property type="entry name" value="Aldolase_TIM"/>
</dbReference>
<dbReference type="SUPFAM" id="SSF56235">
    <property type="entry name" value="N-terminal nucleophile aminohydrolases (Ntn hydrolases)"/>
    <property type="match status" value="1"/>
</dbReference>
<evidence type="ECO:0000256" key="2">
    <source>
        <dbReference type="ARBA" id="ARBA00001927"/>
    </source>
</evidence>
<dbReference type="Pfam" id="PF01493">
    <property type="entry name" value="GXGXG"/>
    <property type="match status" value="1"/>
</dbReference>
<comment type="similarity">
    <text evidence="6">Belongs to the glutamate synthase family.</text>
</comment>
<keyword evidence="13" id="KW-0560">Oxidoreductase</keyword>
<dbReference type="InterPro" id="IPR006982">
    <property type="entry name" value="Glu_synth_centr_N"/>
</dbReference>
<dbReference type="Gene3D" id="3.60.20.10">
    <property type="entry name" value="Glutamine Phosphoribosylpyrophosphate, subunit 1, domain 1"/>
    <property type="match status" value="1"/>
</dbReference>
<dbReference type="InterPro" id="IPR050711">
    <property type="entry name" value="ET-N_metabolism_enzyme"/>
</dbReference>
<name>Q5H6I9_XANOR</name>
<keyword evidence="7" id="KW-0028">Amino-acid biosynthesis</keyword>
<gene>
    <name evidence="21" type="primary">gltB</name>
    <name evidence="21" type="ordered locus">XOO0177</name>
</gene>
<dbReference type="Pfam" id="PF04898">
    <property type="entry name" value="Glu_syn_central"/>
    <property type="match status" value="1"/>
</dbReference>
<evidence type="ECO:0000313" key="22">
    <source>
        <dbReference type="Proteomes" id="UP000006735"/>
    </source>
</evidence>
<dbReference type="InterPro" id="IPR017932">
    <property type="entry name" value="GATase_2_dom"/>
</dbReference>
<keyword evidence="16" id="KW-0314">Glutamate biosynthesis</keyword>
<dbReference type="GO" id="GO:0019676">
    <property type="term" value="P:ammonia assimilation cycle"/>
    <property type="evidence" value="ECO:0007669"/>
    <property type="project" value="TreeGrafter"/>
</dbReference>
<comment type="pathway">
    <text evidence="5">Nitrogen metabolism.</text>
</comment>
<keyword evidence="22" id="KW-1185">Reference proteome</keyword>
<dbReference type="GO" id="GO:0046872">
    <property type="term" value="F:metal ion binding"/>
    <property type="evidence" value="ECO:0007669"/>
    <property type="project" value="UniProtKB-KW"/>
</dbReference>
<dbReference type="Pfam" id="PF01645">
    <property type="entry name" value="Glu_synthase"/>
    <property type="match status" value="1"/>
</dbReference>
<dbReference type="FunFam" id="3.20.20.70:FF:000109">
    <property type="entry name" value="Glutamate synthase, large subunit"/>
    <property type="match status" value="1"/>
</dbReference>
<comment type="cofactor">
    <cofactor evidence="2">
        <name>[3Fe-4S] cluster</name>
        <dbReference type="ChEBI" id="CHEBI:21137"/>
    </cofactor>
</comment>
<dbReference type="PANTHER" id="PTHR11938:SF148">
    <property type="entry name" value="GLUTAMATE SYNTHASE [NADPH] LARGE CHAIN"/>
    <property type="match status" value="1"/>
</dbReference>
<evidence type="ECO:0000256" key="14">
    <source>
        <dbReference type="ARBA" id="ARBA00023004"/>
    </source>
</evidence>
<feature type="domain" description="Glutamine amidotransferase type-2" evidence="20">
    <location>
        <begin position="63"/>
        <end position="452"/>
    </location>
</feature>
<evidence type="ECO:0000256" key="4">
    <source>
        <dbReference type="ARBA" id="ARBA00004802"/>
    </source>
</evidence>
<keyword evidence="15" id="KW-0411">Iron-sulfur</keyword>
<evidence type="ECO:0000256" key="6">
    <source>
        <dbReference type="ARBA" id="ARBA00009716"/>
    </source>
</evidence>
<dbReference type="CDD" id="cd02808">
    <property type="entry name" value="GltS_FMN"/>
    <property type="match status" value="1"/>
</dbReference>
<dbReference type="SUPFAM" id="SSF69336">
    <property type="entry name" value="Alpha subunit of glutamate synthase, C-terminal domain"/>
    <property type="match status" value="1"/>
</dbReference>
<comment type="cofactor">
    <cofactor evidence="3">
        <name>FAD</name>
        <dbReference type="ChEBI" id="CHEBI:57692"/>
    </cofactor>
</comment>
<dbReference type="FunFam" id="2.160.20.60:FF:000002">
    <property type="entry name" value="Glutamate synthase, large subunit"/>
    <property type="match status" value="1"/>
</dbReference>
<evidence type="ECO:0000256" key="18">
    <source>
        <dbReference type="ARBA" id="ARBA00029440"/>
    </source>
</evidence>
<comment type="pathway">
    <text evidence="4">Energy metabolism; nitrogen metabolism.</text>
</comment>
<dbReference type="HOGENOM" id="CLU_000422_8_2_6"/>
<dbReference type="KEGG" id="xoo:XOO0177"/>
<keyword evidence="8" id="KW-0285">Flavoprotein</keyword>
<dbReference type="SUPFAM" id="SSF51395">
    <property type="entry name" value="FMN-linked oxidoreductases"/>
    <property type="match status" value="1"/>
</dbReference>
<keyword evidence="11" id="KW-0274">FAD</keyword>
<evidence type="ECO:0000256" key="12">
    <source>
        <dbReference type="ARBA" id="ARBA00022962"/>
    </source>
</evidence>
<dbReference type="Gene3D" id="2.160.20.60">
    <property type="entry name" value="Glutamate synthase, alpha subunit, C-terminal domain"/>
    <property type="match status" value="1"/>
</dbReference>
<evidence type="ECO:0000256" key="10">
    <source>
        <dbReference type="ARBA" id="ARBA00022723"/>
    </source>
</evidence>
<dbReference type="EMBL" id="AE013598">
    <property type="protein sequence ID" value="AAW73431.1"/>
    <property type="molecule type" value="Genomic_DNA"/>
</dbReference>
<keyword evidence="17" id="KW-0003">3Fe-4S</keyword>
<keyword evidence="10" id="KW-0479">Metal-binding</keyword>
<evidence type="ECO:0000256" key="19">
    <source>
        <dbReference type="SAM" id="MobiDB-lite"/>
    </source>
</evidence>